<gene>
    <name evidence="1" type="ORF">CTheo_5551</name>
</gene>
<evidence type="ECO:0000313" key="2">
    <source>
        <dbReference type="Proteomes" id="UP000383932"/>
    </source>
</evidence>
<evidence type="ECO:0000313" key="1">
    <source>
        <dbReference type="EMBL" id="KAB5591023.1"/>
    </source>
</evidence>
<reference evidence="1 2" key="1">
    <citation type="journal article" date="2019" name="Fungal Biol. Biotechnol.">
        <title>Draft genome sequence of fastidious pathogen Ceratobasidium theobromae, which causes vascular-streak dieback in Theobroma cacao.</title>
        <authorList>
            <person name="Ali S.S."/>
            <person name="Asman A."/>
            <person name="Shao J."/>
            <person name="Firmansyah A.P."/>
            <person name="Susilo A.W."/>
            <person name="Rosmana A."/>
            <person name="McMahon P."/>
            <person name="Junaid M."/>
            <person name="Guest D."/>
            <person name="Kheng T.Y."/>
            <person name="Meinhardt L.W."/>
            <person name="Bailey B.A."/>
        </authorList>
    </citation>
    <scope>NUCLEOTIDE SEQUENCE [LARGE SCALE GENOMIC DNA]</scope>
    <source>
        <strain evidence="1 2">CT2</strain>
    </source>
</reference>
<dbReference type="AlphaFoldDB" id="A0A5N5QHL2"/>
<dbReference type="EMBL" id="SSOP01000129">
    <property type="protein sequence ID" value="KAB5591023.1"/>
    <property type="molecule type" value="Genomic_DNA"/>
</dbReference>
<dbReference type="OrthoDB" id="15189at2759"/>
<proteinExistence type="predicted"/>
<protein>
    <recommendedName>
        <fullName evidence="3">Arrestin-like N-terminal domain-containing protein</fullName>
    </recommendedName>
</protein>
<comment type="caution">
    <text evidence="1">The sequence shown here is derived from an EMBL/GenBank/DDBJ whole genome shotgun (WGS) entry which is preliminary data.</text>
</comment>
<accession>A0A5N5QHL2</accession>
<evidence type="ECO:0008006" key="3">
    <source>
        <dbReference type="Google" id="ProtNLM"/>
    </source>
</evidence>
<sequence length="404" mass="44533">MALDLGQRYQSTLVPAFGREGLVEGHVWIQSFEHVEKIQVTLTGVVASYFLEFGVPCLPSVKRLTRQTHEIWSSSQNPNASNEGRSLAFALVFPEYVDGMGTDSRLVPLPPSASVVMRNANAHVAYVISVDMYRRGWRSHDVVKSEILYLPRTTTRYSRPYLPLPNSEKLRPVPDEEWSISYVPQKSKAASSAYAPGDKAHSEPHSSLPQSVREDIVVRFWLPDGLRYPSGRKILWGVTFIFPRIGGSASDIETKSNRSSMSDYDIDALIAGVSVRLVCISTVAVRGEGSRREQVVAQGKVFNVAPDARTDLGERKVIVMGCLMSGEAEQHMSWSVSGFASVVYEMRLSIKPDGPDAPVWEYSERIIITSHEADGEIHNAGVPALLLPGATRGPIPGPLNLMDL</sequence>
<name>A0A5N5QHL2_9AGAM</name>
<organism evidence="1 2">
    <name type="scientific">Ceratobasidium theobromae</name>
    <dbReference type="NCBI Taxonomy" id="1582974"/>
    <lineage>
        <taxon>Eukaryota</taxon>
        <taxon>Fungi</taxon>
        <taxon>Dikarya</taxon>
        <taxon>Basidiomycota</taxon>
        <taxon>Agaricomycotina</taxon>
        <taxon>Agaricomycetes</taxon>
        <taxon>Cantharellales</taxon>
        <taxon>Ceratobasidiaceae</taxon>
        <taxon>Ceratobasidium</taxon>
    </lineage>
</organism>
<keyword evidence="2" id="KW-1185">Reference proteome</keyword>
<dbReference type="Proteomes" id="UP000383932">
    <property type="component" value="Unassembled WGS sequence"/>
</dbReference>